<name>W0JJE8_9EURY</name>
<dbReference type="GO" id="GO:0051537">
    <property type="term" value="F:2 iron, 2 sulfur cluster binding"/>
    <property type="evidence" value="ECO:0007669"/>
    <property type="project" value="UniProtKB-KW"/>
</dbReference>
<dbReference type="CDD" id="cd03467">
    <property type="entry name" value="Rieske"/>
    <property type="match status" value="1"/>
</dbReference>
<dbReference type="HOGENOM" id="CLU_055690_4_1_2"/>
<evidence type="ECO:0000256" key="3">
    <source>
        <dbReference type="ARBA" id="ARBA00023004"/>
    </source>
</evidence>
<dbReference type="KEGG" id="hlr:HALLA_08245"/>
<feature type="domain" description="Rieske" evidence="5">
    <location>
        <begin position="18"/>
        <end position="113"/>
    </location>
</feature>
<evidence type="ECO:0000256" key="2">
    <source>
        <dbReference type="ARBA" id="ARBA00022723"/>
    </source>
</evidence>
<dbReference type="SUPFAM" id="SSF50022">
    <property type="entry name" value="ISP domain"/>
    <property type="match status" value="1"/>
</dbReference>
<organism evidence="6 7">
    <name type="scientific">Halostagnicola larsenii XH-48</name>
    <dbReference type="NCBI Taxonomy" id="797299"/>
    <lineage>
        <taxon>Archaea</taxon>
        <taxon>Methanobacteriati</taxon>
        <taxon>Methanobacteriota</taxon>
        <taxon>Stenosarchaea group</taxon>
        <taxon>Halobacteria</taxon>
        <taxon>Halobacteriales</taxon>
        <taxon>Natrialbaceae</taxon>
        <taxon>Halostagnicola</taxon>
    </lineage>
</organism>
<dbReference type="RefSeq" id="WP_049952052.1">
    <property type="nucleotide sequence ID" value="NZ_CP007055.1"/>
</dbReference>
<evidence type="ECO:0000256" key="1">
    <source>
        <dbReference type="ARBA" id="ARBA00022714"/>
    </source>
</evidence>
<evidence type="ECO:0000256" key="4">
    <source>
        <dbReference type="ARBA" id="ARBA00023014"/>
    </source>
</evidence>
<sequence>MDSTRRITALEAVPEESTFVFRVVDTDDDANEVEEAILVRQDGRLECWLNYCQHFTHIKLDKGTGAAMRNGEIICENHGAYFEADSGVCTFGPCEGAYLTALEVAVDDGDVYLTDEGYDLLGPGPIPTDEVDRASSSNVEF</sequence>
<dbReference type="OrthoDB" id="250454at2157"/>
<keyword evidence="1" id="KW-0001">2Fe-2S</keyword>
<evidence type="ECO:0000313" key="7">
    <source>
        <dbReference type="Proteomes" id="UP000019024"/>
    </source>
</evidence>
<gene>
    <name evidence="6" type="ORF">HALLA_08245</name>
</gene>
<dbReference type="InterPro" id="IPR036922">
    <property type="entry name" value="Rieske_2Fe-2S_sf"/>
</dbReference>
<evidence type="ECO:0000313" key="6">
    <source>
        <dbReference type="EMBL" id="AHF98855.1"/>
    </source>
</evidence>
<keyword evidence="3" id="KW-0408">Iron</keyword>
<dbReference type="PANTHER" id="PTHR40261:SF1">
    <property type="entry name" value="RIESKE DOMAIN-CONTAINING PROTEIN"/>
    <property type="match status" value="1"/>
</dbReference>
<dbReference type="AlphaFoldDB" id="W0JJE8"/>
<dbReference type="EMBL" id="CP007055">
    <property type="protein sequence ID" value="AHF98855.1"/>
    <property type="molecule type" value="Genomic_DNA"/>
</dbReference>
<protein>
    <submittedName>
        <fullName evidence="6">(2Fe-2S)-binding protein</fullName>
    </submittedName>
</protein>
<keyword evidence="4" id="KW-0411">Iron-sulfur</keyword>
<dbReference type="PANTHER" id="PTHR40261">
    <property type="match status" value="1"/>
</dbReference>
<dbReference type="GeneID" id="25144473"/>
<dbReference type="STRING" id="797299.HALLA_08245"/>
<dbReference type="Proteomes" id="UP000019024">
    <property type="component" value="Chromosome"/>
</dbReference>
<dbReference type="Pfam" id="PF00355">
    <property type="entry name" value="Rieske"/>
    <property type="match status" value="1"/>
</dbReference>
<keyword evidence="7" id="KW-1185">Reference proteome</keyword>
<reference evidence="6 7" key="1">
    <citation type="submission" date="2014-01" db="EMBL/GenBank/DDBJ databases">
        <authorList>
            <consortium name="DOE Joint Genome Institute"/>
            <person name="Anderson I."/>
            <person name="Huntemann M."/>
            <person name="Han J."/>
            <person name="Chen A."/>
            <person name="Kyrpides N."/>
            <person name="Mavromatis K."/>
            <person name="Markowitz V."/>
            <person name="Palaniappan K."/>
            <person name="Ivanova N."/>
            <person name="Schaumberg A."/>
            <person name="Pati A."/>
            <person name="Liolios K."/>
            <person name="Nordberg H.P."/>
            <person name="Cantor M.N."/>
            <person name="Hua S.X."/>
            <person name="Woyke T."/>
        </authorList>
    </citation>
    <scope>NUCLEOTIDE SEQUENCE [LARGE SCALE GENOMIC DNA]</scope>
    <source>
        <strain evidence="6 7">XH-48</strain>
    </source>
</reference>
<keyword evidence="2" id="KW-0479">Metal-binding</keyword>
<accession>W0JJE8</accession>
<dbReference type="GO" id="GO:0046872">
    <property type="term" value="F:metal ion binding"/>
    <property type="evidence" value="ECO:0007669"/>
    <property type="project" value="UniProtKB-KW"/>
</dbReference>
<dbReference type="InterPro" id="IPR017941">
    <property type="entry name" value="Rieske_2Fe-2S"/>
</dbReference>
<dbReference type="eggNOG" id="arCOG02851">
    <property type="taxonomic scope" value="Archaea"/>
</dbReference>
<dbReference type="PROSITE" id="PS51296">
    <property type="entry name" value="RIESKE"/>
    <property type="match status" value="1"/>
</dbReference>
<proteinExistence type="predicted"/>
<dbReference type="Gene3D" id="2.102.10.10">
    <property type="entry name" value="Rieske [2Fe-2S] iron-sulphur domain"/>
    <property type="match status" value="1"/>
</dbReference>
<evidence type="ECO:0000259" key="5">
    <source>
        <dbReference type="PROSITE" id="PS51296"/>
    </source>
</evidence>